<organism evidence="2">
    <name type="scientific">Hemiselmis tepida</name>
    <dbReference type="NCBI Taxonomy" id="464990"/>
    <lineage>
        <taxon>Eukaryota</taxon>
        <taxon>Cryptophyceae</taxon>
        <taxon>Cryptomonadales</taxon>
        <taxon>Hemiselmidaceae</taxon>
        <taxon>Hemiselmis</taxon>
    </lineage>
</organism>
<feature type="region of interest" description="Disordered" evidence="1">
    <location>
        <begin position="48"/>
        <end position="129"/>
    </location>
</feature>
<evidence type="ECO:0000256" key="1">
    <source>
        <dbReference type="SAM" id="MobiDB-lite"/>
    </source>
</evidence>
<accession>A0A7S0W7B5</accession>
<evidence type="ECO:0000313" key="2">
    <source>
        <dbReference type="EMBL" id="CAD8806826.1"/>
    </source>
</evidence>
<name>A0A7S0W7B5_9CRYP</name>
<proteinExistence type="predicted"/>
<dbReference type="AlphaFoldDB" id="A0A7S0W7B5"/>
<gene>
    <name evidence="2" type="ORF">HTEP1355_LOCUS20505</name>
</gene>
<protein>
    <submittedName>
        <fullName evidence="2">Uncharacterized protein</fullName>
    </submittedName>
</protein>
<sequence>MGGDAGMDKNMGMQEIWDAICCGCCGDVPIGAARRSAPPSQYLQMQKDGIVRSAPKEGAASQRPKSEFNDMLPPSFPQNYGRPPAPPRNALYSDPNDGGFRIADDGRTPGVGGADEDDDPSEEKVFVAT</sequence>
<dbReference type="EMBL" id="HBFN01035318">
    <property type="protein sequence ID" value="CAD8806826.1"/>
    <property type="molecule type" value="Transcribed_RNA"/>
</dbReference>
<reference evidence="2" key="1">
    <citation type="submission" date="2021-01" db="EMBL/GenBank/DDBJ databases">
        <authorList>
            <person name="Corre E."/>
            <person name="Pelletier E."/>
            <person name="Niang G."/>
            <person name="Scheremetjew M."/>
            <person name="Finn R."/>
            <person name="Kale V."/>
            <person name="Holt S."/>
            <person name="Cochrane G."/>
            <person name="Meng A."/>
            <person name="Brown T."/>
            <person name="Cohen L."/>
        </authorList>
    </citation>
    <scope>NUCLEOTIDE SEQUENCE</scope>
    <source>
        <strain evidence="2">CCMP443</strain>
    </source>
</reference>